<protein>
    <recommendedName>
        <fullName evidence="3">Rieske domain-containing protein</fullName>
    </recommendedName>
</protein>
<dbReference type="InterPro" id="IPR036922">
    <property type="entry name" value="Rieske_2Fe-2S_sf"/>
</dbReference>
<gene>
    <name evidence="1" type="ORF">HCU67_06255</name>
</gene>
<dbReference type="Proteomes" id="UP000718451">
    <property type="component" value="Unassembled WGS sequence"/>
</dbReference>
<dbReference type="EMBL" id="JAAWWL010000001">
    <property type="protein sequence ID" value="NKI31541.1"/>
    <property type="molecule type" value="Genomic_DNA"/>
</dbReference>
<dbReference type="SUPFAM" id="SSF50022">
    <property type="entry name" value="ISP domain"/>
    <property type="match status" value="1"/>
</dbReference>
<keyword evidence="2" id="KW-1185">Reference proteome</keyword>
<organism evidence="1 2">
    <name type="scientific">Croceivirga thetidis</name>
    <dbReference type="NCBI Taxonomy" id="2721623"/>
    <lineage>
        <taxon>Bacteria</taxon>
        <taxon>Pseudomonadati</taxon>
        <taxon>Bacteroidota</taxon>
        <taxon>Flavobacteriia</taxon>
        <taxon>Flavobacteriales</taxon>
        <taxon>Flavobacteriaceae</taxon>
        <taxon>Croceivirga</taxon>
    </lineage>
</organism>
<evidence type="ECO:0000313" key="1">
    <source>
        <dbReference type="EMBL" id="NKI31541.1"/>
    </source>
</evidence>
<evidence type="ECO:0000313" key="2">
    <source>
        <dbReference type="Proteomes" id="UP000718451"/>
    </source>
</evidence>
<name>A0ABX1GR35_9FLAO</name>
<evidence type="ECO:0008006" key="3">
    <source>
        <dbReference type="Google" id="ProtNLM"/>
    </source>
</evidence>
<proteinExistence type="predicted"/>
<comment type="caution">
    <text evidence="1">The sequence shown here is derived from an EMBL/GenBank/DDBJ whole genome shotgun (WGS) entry which is preliminary data.</text>
</comment>
<reference evidence="1 2" key="1">
    <citation type="submission" date="2020-04" db="EMBL/GenBank/DDBJ databases">
        <authorList>
            <person name="Yoon J."/>
        </authorList>
    </citation>
    <scope>NUCLEOTIDE SEQUENCE [LARGE SCALE GENOMIC DNA]</scope>
    <source>
        <strain evidence="1 2">DJ-13</strain>
    </source>
</reference>
<sequence length="137" mass="15192">MVLLFSCESDDINRNPFIPDVSFRFDLNLNLPLYNDLNIIGSPIYVDNAGVGVRGAFVMRTGPSDQFVAWEANCPNQAPNNCSTMVLEGQNASCPCDDYEYNLFFGQLLNPPQDGSRFFNLKPYRAVLAGNSVIISN</sequence>
<accession>A0ABX1GR35</accession>